<evidence type="ECO:0000313" key="2">
    <source>
        <dbReference type="Proteomes" id="UP000237105"/>
    </source>
</evidence>
<keyword evidence="1" id="KW-0489">Methyltransferase</keyword>
<dbReference type="GO" id="GO:0032259">
    <property type="term" value="P:methylation"/>
    <property type="evidence" value="ECO:0007669"/>
    <property type="project" value="UniProtKB-KW"/>
</dbReference>
<gene>
    <name evidence="1" type="ORF">PanWU01x14_104200</name>
</gene>
<dbReference type="Proteomes" id="UP000237105">
    <property type="component" value="Unassembled WGS sequence"/>
</dbReference>
<keyword evidence="1" id="KW-0808">Transferase</keyword>
<comment type="caution">
    <text evidence="1">The sequence shown here is derived from an EMBL/GenBank/DDBJ whole genome shotgun (WGS) entry which is preliminary data.</text>
</comment>
<dbReference type="OrthoDB" id="2187549at2759"/>
<evidence type="ECO:0000313" key="1">
    <source>
        <dbReference type="EMBL" id="PON67245.1"/>
    </source>
</evidence>
<reference evidence="2" key="1">
    <citation type="submission" date="2016-06" db="EMBL/GenBank/DDBJ databases">
        <title>Parallel loss of symbiosis genes in relatives of nitrogen-fixing non-legume Parasponia.</title>
        <authorList>
            <person name="Van Velzen R."/>
            <person name="Holmer R."/>
            <person name="Bu F."/>
            <person name="Rutten L."/>
            <person name="Van Zeijl A."/>
            <person name="Liu W."/>
            <person name="Santuari L."/>
            <person name="Cao Q."/>
            <person name="Sharma T."/>
            <person name="Shen D."/>
            <person name="Roswanjaya Y."/>
            <person name="Wardhani T."/>
            <person name="Kalhor M.S."/>
            <person name="Jansen J."/>
            <person name="Van den Hoogen J."/>
            <person name="Gungor B."/>
            <person name="Hartog M."/>
            <person name="Hontelez J."/>
            <person name="Verver J."/>
            <person name="Yang W.-C."/>
            <person name="Schijlen E."/>
            <person name="Repin R."/>
            <person name="Schilthuizen M."/>
            <person name="Schranz E."/>
            <person name="Heidstra R."/>
            <person name="Miyata K."/>
            <person name="Fedorova E."/>
            <person name="Kohlen W."/>
            <person name="Bisseling T."/>
            <person name="Smit S."/>
            <person name="Geurts R."/>
        </authorList>
    </citation>
    <scope>NUCLEOTIDE SEQUENCE [LARGE SCALE GENOMIC DNA]</scope>
    <source>
        <strain evidence="2">cv. WU1-14</strain>
    </source>
</reference>
<dbReference type="STRING" id="3476.A0A2P5D1Y0"/>
<accession>A0A2P5D1Y0</accession>
<organism evidence="1 2">
    <name type="scientific">Parasponia andersonii</name>
    <name type="common">Sponia andersonii</name>
    <dbReference type="NCBI Taxonomy" id="3476"/>
    <lineage>
        <taxon>Eukaryota</taxon>
        <taxon>Viridiplantae</taxon>
        <taxon>Streptophyta</taxon>
        <taxon>Embryophyta</taxon>
        <taxon>Tracheophyta</taxon>
        <taxon>Spermatophyta</taxon>
        <taxon>Magnoliopsida</taxon>
        <taxon>eudicotyledons</taxon>
        <taxon>Gunneridae</taxon>
        <taxon>Pentapetalae</taxon>
        <taxon>rosids</taxon>
        <taxon>fabids</taxon>
        <taxon>Rosales</taxon>
        <taxon>Cannabaceae</taxon>
        <taxon>Parasponia</taxon>
    </lineage>
</organism>
<dbReference type="AlphaFoldDB" id="A0A2P5D1Y0"/>
<dbReference type="GO" id="GO:0008168">
    <property type="term" value="F:methyltransferase activity"/>
    <property type="evidence" value="ECO:0007669"/>
    <property type="project" value="UniProtKB-KW"/>
</dbReference>
<dbReference type="EMBL" id="JXTB01000073">
    <property type="protein sequence ID" value="PON67245.1"/>
    <property type="molecule type" value="Genomic_DNA"/>
</dbReference>
<proteinExistence type="predicted"/>
<keyword evidence="2" id="KW-1185">Reference proteome</keyword>
<sequence length="125" mass="14029">MGVPATPKISSPCLNPDFLKYLFSKIDWKALIDTSRSTGSELSNEASSSMLDSDDITSKKELLFLNRQGIPHILLLKDDVIDSVMFGYFSSDYLLIDLFDTGPLEGDLDCILVFRVCKVTREEEQ</sequence>
<protein>
    <submittedName>
        <fullName evidence="1">Multifunctional methyltransferase subunit</fullName>
    </submittedName>
</protein>
<name>A0A2P5D1Y0_PARAD</name>